<evidence type="ECO:0000256" key="5">
    <source>
        <dbReference type="ARBA" id="ARBA00023004"/>
    </source>
</evidence>
<comment type="subcellular location">
    <subcellularLocation>
        <location evidence="8">Cytoplasm</location>
    </subcellularLocation>
</comment>
<keyword evidence="11" id="KW-1185">Reference proteome</keyword>
<accession>A0A398CE37</accession>
<evidence type="ECO:0000256" key="8">
    <source>
        <dbReference type="HAMAP-Rule" id="MF_01445"/>
    </source>
</evidence>
<evidence type="ECO:0000256" key="7">
    <source>
        <dbReference type="ARBA" id="ARBA00048117"/>
    </source>
</evidence>
<keyword evidence="3 8" id="KW-0819">tRNA processing</keyword>
<dbReference type="EMBL" id="QXJM01000042">
    <property type="protein sequence ID" value="RIE00973.1"/>
    <property type="molecule type" value="Genomic_DNA"/>
</dbReference>
<dbReference type="Gene3D" id="3.30.420.40">
    <property type="match status" value="2"/>
</dbReference>
<organism evidence="10 11">
    <name type="scientific">Cohnella faecalis</name>
    <dbReference type="NCBI Taxonomy" id="2315694"/>
    <lineage>
        <taxon>Bacteria</taxon>
        <taxon>Bacillati</taxon>
        <taxon>Bacillota</taxon>
        <taxon>Bacilli</taxon>
        <taxon>Bacillales</taxon>
        <taxon>Paenibacillaceae</taxon>
        <taxon>Cohnella</taxon>
    </lineage>
</organism>
<keyword evidence="1 8" id="KW-0963">Cytoplasm</keyword>
<feature type="binding site" evidence="8">
    <location>
        <position position="196"/>
    </location>
    <ligand>
        <name>substrate</name>
    </ligand>
</feature>
<evidence type="ECO:0000313" key="11">
    <source>
        <dbReference type="Proteomes" id="UP000266340"/>
    </source>
</evidence>
<sequence length="378" mass="40033">MISDQQKREQSGENASPYYILAIETSCDETSVAIVRDGREVLSNVVSSQIETHRRFGGVVPEIASRKHVESITVILEEALKVAGVGLADVNAIAVTQGPGLIGALLVGVVAAKSLALALDVPLIGTHHIAGHIYANRLIGEIEYPALALVVSGGHTELVLLEREGEFRIVGRTRDDAVGEAYDKVARALSFPYPGGPHVDKLAQGAEEEIELPRAWLEPDSYDFSFSGLKSAVLAEINRAKMKGEPVREAALARGFQNSVIDVVTTKAMKAAAEFGVRQLLLCGGVAANGGLRAKLSELCGKARLPLLIPPMSLCSDNAAMIASAADLKWRRGEFTSLDMKADPMISLEGWSVGKEPSPSLSESAAGNSVIGNSVFGN</sequence>
<dbReference type="NCBIfam" id="TIGR03723">
    <property type="entry name" value="T6A_TsaD_YgjD"/>
    <property type="match status" value="1"/>
</dbReference>
<dbReference type="PANTHER" id="PTHR11735:SF6">
    <property type="entry name" value="TRNA N6-ADENOSINE THREONYLCARBAMOYLTRANSFERASE, MITOCHONDRIAL"/>
    <property type="match status" value="1"/>
</dbReference>
<dbReference type="InterPro" id="IPR043129">
    <property type="entry name" value="ATPase_NBD"/>
</dbReference>
<dbReference type="Pfam" id="PF00814">
    <property type="entry name" value="TsaD"/>
    <property type="match status" value="1"/>
</dbReference>
<dbReference type="RefSeq" id="WP_119152033.1">
    <property type="nucleotide sequence ID" value="NZ_JBHSOV010000021.1"/>
</dbReference>
<comment type="function">
    <text evidence="8">Required for the formation of a threonylcarbamoyl group on adenosine at position 37 (t(6)A37) in tRNAs that read codons beginning with adenine. Is involved in the transfer of the threonylcarbamoyl moiety of threonylcarbamoyl-AMP (TC-AMP) to the N6 group of A37, together with TsaE and TsaB. TsaD likely plays a direct catalytic role in this reaction.</text>
</comment>
<protein>
    <recommendedName>
        <fullName evidence="8">tRNA N6-adenosine threonylcarbamoyltransferase</fullName>
        <ecNumber evidence="8">2.3.1.234</ecNumber>
    </recommendedName>
    <alternativeName>
        <fullName evidence="8">N6-L-threonylcarbamoyladenine synthase</fullName>
        <shortName evidence="8">t(6)A synthase</shortName>
    </alternativeName>
    <alternativeName>
        <fullName evidence="8">t(6)A37 threonylcarbamoyladenosine biosynthesis protein TsaD</fullName>
    </alternativeName>
    <alternativeName>
        <fullName evidence="8">tRNA threonylcarbamoyladenosine biosynthesis protein TsaD</fullName>
    </alternativeName>
</protein>
<evidence type="ECO:0000256" key="2">
    <source>
        <dbReference type="ARBA" id="ARBA00022679"/>
    </source>
</evidence>
<comment type="similarity">
    <text evidence="8">Belongs to the KAE1 / TsaD family.</text>
</comment>
<proteinExistence type="inferred from homology"/>
<comment type="cofactor">
    <cofactor evidence="8">
        <name>Fe(2+)</name>
        <dbReference type="ChEBI" id="CHEBI:29033"/>
    </cofactor>
    <text evidence="8">Binds 1 Fe(2+) ion per subunit.</text>
</comment>
<dbReference type="InterPro" id="IPR017860">
    <property type="entry name" value="Peptidase_M22_CS"/>
</dbReference>
<feature type="domain" description="Gcp-like" evidence="9">
    <location>
        <begin position="40"/>
        <end position="323"/>
    </location>
</feature>
<feature type="binding site" evidence="8">
    <location>
        <position position="289"/>
    </location>
    <ligand>
        <name>substrate</name>
    </ligand>
</feature>
<dbReference type="FunFam" id="3.30.420.40:FF:000012">
    <property type="entry name" value="tRNA N6-adenosine threonylcarbamoyltransferase"/>
    <property type="match status" value="1"/>
</dbReference>
<comment type="caution">
    <text evidence="10">The sequence shown here is derived from an EMBL/GenBank/DDBJ whole genome shotgun (WGS) entry which is preliminary data.</text>
</comment>
<dbReference type="AlphaFoldDB" id="A0A398CE37"/>
<dbReference type="GO" id="GO:0061711">
    <property type="term" value="F:tRNA N(6)-L-threonylcarbamoyladenine synthase activity"/>
    <property type="evidence" value="ECO:0007669"/>
    <property type="project" value="UniProtKB-EC"/>
</dbReference>
<feature type="binding site" evidence="8">
    <location>
        <position position="183"/>
    </location>
    <ligand>
        <name>substrate</name>
    </ligand>
</feature>
<dbReference type="PROSITE" id="PS01016">
    <property type="entry name" value="GLYCOPROTEASE"/>
    <property type="match status" value="1"/>
</dbReference>
<feature type="binding site" evidence="8">
    <location>
        <position position="128"/>
    </location>
    <ligand>
        <name>Fe cation</name>
        <dbReference type="ChEBI" id="CHEBI:24875"/>
    </ligand>
</feature>
<comment type="catalytic activity">
    <reaction evidence="7 8">
        <text>L-threonylcarbamoyladenylate + adenosine(37) in tRNA = N(6)-L-threonylcarbamoyladenosine(37) in tRNA + AMP + H(+)</text>
        <dbReference type="Rhea" id="RHEA:37059"/>
        <dbReference type="Rhea" id="RHEA-COMP:10162"/>
        <dbReference type="Rhea" id="RHEA-COMP:10163"/>
        <dbReference type="ChEBI" id="CHEBI:15378"/>
        <dbReference type="ChEBI" id="CHEBI:73682"/>
        <dbReference type="ChEBI" id="CHEBI:74411"/>
        <dbReference type="ChEBI" id="CHEBI:74418"/>
        <dbReference type="ChEBI" id="CHEBI:456215"/>
        <dbReference type="EC" id="2.3.1.234"/>
    </reaction>
</comment>
<evidence type="ECO:0000259" key="9">
    <source>
        <dbReference type="Pfam" id="PF00814"/>
    </source>
</evidence>
<feature type="binding site" evidence="8">
    <location>
        <position position="132"/>
    </location>
    <ligand>
        <name>Fe cation</name>
        <dbReference type="ChEBI" id="CHEBI:24875"/>
    </ligand>
</feature>
<dbReference type="CDD" id="cd24133">
    <property type="entry name" value="ASKHA_NBD_TsaD_bac"/>
    <property type="match status" value="1"/>
</dbReference>
<keyword evidence="5 8" id="KW-0408">Iron</keyword>
<evidence type="ECO:0000256" key="1">
    <source>
        <dbReference type="ARBA" id="ARBA00022490"/>
    </source>
</evidence>
<evidence type="ECO:0000256" key="6">
    <source>
        <dbReference type="ARBA" id="ARBA00023315"/>
    </source>
</evidence>
<keyword evidence="2 8" id="KW-0808">Transferase</keyword>
<dbReference type="PANTHER" id="PTHR11735">
    <property type="entry name" value="TRNA N6-ADENOSINE THREONYLCARBAMOYLTRANSFERASE"/>
    <property type="match status" value="1"/>
</dbReference>
<reference evidence="10 11" key="1">
    <citation type="submission" date="2018-09" db="EMBL/GenBank/DDBJ databases">
        <title>Cohnella cavernae sp. nov., isolated from a karst cave.</title>
        <authorList>
            <person name="Zhu H."/>
        </authorList>
    </citation>
    <scope>NUCLEOTIDE SEQUENCE [LARGE SCALE GENOMIC DNA]</scope>
    <source>
        <strain evidence="10 11">K2E09-144</strain>
    </source>
</reference>
<dbReference type="NCBIfam" id="TIGR00329">
    <property type="entry name" value="gcp_kae1"/>
    <property type="match status" value="1"/>
</dbReference>
<dbReference type="InterPro" id="IPR022450">
    <property type="entry name" value="TsaD"/>
</dbReference>
<dbReference type="Proteomes" id="UP000266340">
    <property type="component" value="Unassembled WGS sequence"/>
</dbReference>
<dbReference type="PRINTS" id="PR00789">
    <property type="entry name" value="OSIALOPTASE"/>
</dbReference>
<dbReference type="FunFam" id="3.30.420.40:FF:000040">
    <property type="entry name" value="tRNA N6-adenosine threonylcarbamoyltransferase"/>
    <property type="match status" value="1"/>
</dbReference>
<dbReference type="GO" id="GO:0005506">
    <property type="term" value="F:iron ion binding"/>
    <property type="evidence" value="ECO:0007669"/>
    <property type="project" value="UniProtKB-UniRule"/>
</dbReference>
<dbReference type="HAMAP" id="MF_01445">
    <property type="entry name" value="TsaD"/>
    <property type="match status" value="1"/>
</dbReference>
<feature type="binding site" evidence="8">
    <location>
        <position position="317"/>
    </location>
    <ligand>
        <name>Fe cation</name>
        <dbReference type="ChEBI" id="CHEBI:24875"/>
    </ligand>
</feature>
<keyword evidence="4 8" id="KW-0479">Metal-binding</keyword>
<dbReference type="OrthoDB" id="9806197at2"/>
<dbReference type="GO" id="GO:0002949">
    <property type="term" value="P:tRNA threonylcarbamoyladenosine modification"/>
    <property type="evidence" value="ECO:0007669"/>
    <property type="project" value="UniProtKB-UniRule"/>
</dbReference>
<name>A0A398CE37_9BACL</name>
<dbReference type="EC" id="2.3.1.234" evidence="8"/>
<feature type="binding site" evidence="8">
    <location>
        <begin position="150"/>
        <end position="154"/>
    </location>
    <ligand>
        <name>substrate</name>
    </ligand>
</feature>
<dbReference type="InterPro" id="IPR000905">
    <property type="entry name" value="Gcp-like_dom"/>
</dbReference>
<dbReference type="GO" id="GO:0005737">
    <property type="term" value="C:cytoplasm"/>
    <property type="evidence" value="ECO:0007669"/>
    <property type="project" value="UniProtKB-SubCell"/>
</dbReference>
<evidence type="ECO:0000313" key="10">
    <source>
        <dbReference type="EMBL" id="RIE00973.1"/>
    </source>
</evidence>
<feature type="binding site" evidence="8">
    <location>
        <position position="200"/>
    </location>
    <ligand>
        <name>substrate</name>
    </ligand>
</feature>
<evidence type="ECO:0000256" key="4">
    <source>
        <dbReference type="ARBA" id="ARBA00022723"/>
    </source>
</evidence>
<evidence type="ECO:0000256" key="3">
    <source>
        <dbReference type="ARBA" id="ARBA00022694"/>
    </source>
</evidence>
<dbReference type="InterPro" id="IPR017861">
    <property type="entry name" value="KAE1/TsaD"/>
</dbReference>
<dbReference type="SUPFAM" id="SSF53067">
    <property type="entry name" value="Actin-like ATPase domain"/>
    <property type="match status" value="1"/>
</dbReference>
<gene>
    <name evidence="8 10" type="primary">tsaD</name>
    <name evidence="10" type="ORF">D3H35_25780</name>
</gene>
<keyword evidence="6 8" id="KW-0012">Acyltransferase</keyword>